<dbReference type="RefSeq" id="WP_381838127.1">
    <property type="nucleotide sequence ID" value="NZ_JBHTCF010000020.1"/>
</dbReference>
<gene>
    <name evidence="2" type="ORF">ACFQVC_34555</name>
</gene>
<sequence length="60" mass="5739">MRKSLNSATGVAAKLVRLCALGVAAAALVGTAALANGSATDTAEVRTTAGAAAPADLIWG</sequence>
<protein>
    <submittedName>
        <fullName evidence="2">Uncharacterized protein</fullName>
    </submittedName>
</protein>
<dbReference type="EMBL" id="JBHTCF010000020">
    <property type="protein sequence ID" value="MFC7309318.1"/>
    <property type="molecule type" value="Genomic_DNA"/>
</dbReference>
<keyword evidence="1" id="KW-0732">Signal</keyword>
<reference evidence="3" key="1">
    <citation type="journal article" date="2019" name="Int. J. Syst. Evol. Microbiol.">
        <title>The Global Catalogue of Microorganisms (GCM) 10K type strain sequencing project: providing services to taxonomists for standard genome sequencing and annotation.</title>
        <authorList>
            <consortium name="The Broad Institute Genomics Platform"/>
            <consortium name="The Broad Institute Genome Sequencing Center for Infectious Disease"/>
            <person name="Wu L."/>
            <person name="Ma J."/>
        </authorList>
    </citation>
    <scope>NUCLEOTIDE SEQUENCE [LARGE SCALE GENOMIC DNA]</scope>
    <source>
        <strain evidence="3">SYNS20</strain>
    </source>
</reference>
<comment type="caution">
    <text evidence="2">The sequence shown here is derived from an EMBL/GenBank/DDBJ whole genome shotgun (WGS) entry which is preliminary data.</text>
</comment>
<evidence type="ECO:0000313" key="3">
    <source>
        <dbReference type="Proteomes" id="UP001596523"/>
    </source>
</evidence>
<accession>A0ABW2JV87</accession>
<evidence type="ECO:0000313" key="2">
    <source>
        <dbReference type="EMBL" id="MFC7309318.1"/>
    </source>
</evidence>
<dbReference type="Proteomes" id="UP001596523">
    <property type="component" value="Unassembled WGS sequence"/>
</dbReference>
<keyword evidence="3" id="KW-1185">Reference proteome</keyword>
<feature type="chain" id="PRO_5046990343" evidence="1">
    <location>
        <begin position="36"/>
        <end position="60"/>
    </location>
</feature>
<organism evidence="2 3">
    <name type="scientific">Streptomyces monticola</name>
    <dbReference type="NCBI Taxonomy" id="2666263"/>
    <lineage>
        <taxon>Bacteria</taxon>
        <taxon>Bacillati</taxon>
        <taxon>Actinomycetota</taxon>
        <taxon>Actinomycetes</taxon>
        <taxon>Kitasatosporales</taxon>
        <taxon>Streptomycetaceae</taxon>
        <taxon>Streptomyces</taxon>
    </lineage>
</organism>
<name>A0ABW2JV87_9ACTN</name>
<proteinExistence type="predicted"/>
<feature type="signal peptide" evidence="1">
    <location>
        <begin position="1"/>
        <end position="35"/>
    </location>
</feature>
<evidence type="ECO:0000256" key="1">
    <source>
        <dbReference type="SAM" id="SignalP"/>
    </source>
</evidence>